<dbReference type="InParanoid" id="A0A1V8TTH6"/>
<dbReference type="InterPro" id="IPR013830">
    <property type="entry name" value="SGNH_hydro"/>
</dbReference>
<dbReference type="Gene3D" id="3.40.50.1110">
    <property type="entry name" value="SGNH hydrolase"/>
    <property type="match status" value="1"/>
</dbReference>
<keyword evidence="4" id="KW-1185">Reference proteome</keyword>
<name>A0A1V8TTH6_9PEZI</name>
<comment type="caution">
    <text evidence="3">The sequence shown here is derived from an EMBL/GenBank/DDBJ whole genome shotgun (WGS) entry which is preliminary data.</text>
</comment>
<dbReference type="PANTHER" id="PTHR30383:SF5">
    <property type="entry name" value="SGNH HYDROLASE-TYPE ESTERASE DOMAIN-CONTAINING PROTEIN"/>
    <property type="match status" value="1"/>
</dbReference>
<dbReference type="GO" id="GO:0004622">
    <property type="term" value="F:phosphatidylcholine lysophospholipase activity"/>
    <property type="evidence" value="ECO:0007669"/>
    <property type="project" value="TreeGrafter"/>
</dbReference>
<dbReference type="InterPro" id="IPR051532">
    <property type="entry name" value="Ester_Hydrolysis_Enzymes"/>
</dbReference>
<sequence length="250" mass="26810">MRFLPLFMGFTLTVLAAPSPPFFRATSLNGKPLAIIPIGDSITFGAGDPSGNGYRGPLYDLLTKAHAKATFLGDQVNGNFSQPHHQGYPGASTTMIADAVAKIYDSMDPDLVLLHVGVTDAAVAAGTQEPAPIACLGEVEKLIDRVSEFWPRATVLVARIIPVDTAWTDIDGAVETQWNVDRINERISSVVAQRAYFGRRIMLVDMSHGQITAADLTDFAHPGPAGYAKMAGLWFTGIQDVVAKGWVSEP</sequence>
<dbReference type="EMBL" id="NAJO01000002">
    <property type="protein sequence ID" value="OQO14472.1"/>
    <property type="molecule type" value="Genomic_DNA"/>
</dbReference>
<feature type="signal peptide" evidence="1">
    <location>
        <begin position="1"/>
        <end position="16"/>
    </location>
</feature>
<dbReference type="PANTHER" id="PTHR30383">
    <property type="entry name" value="THIOESTERASE 1/PROTEASE 1/LYSOPHOSPHOLIPASE L1"/>
    <property type="match status" value="1"/>
</dbReference>
<dbReference type="Proteomes" id="UP000192596">
    <property type="component" value="Unassembled WGS sequence"/>
</dbReference>
<protein>
    <recommendedName>
        <fullName evidence="2">SGNH hydrolase-type esterase domain-containing protein</fullName>
    </recommendedName>
</protein>
<proteinExistence type="predicted"/>
<dbReference type="SUPFAM" id="SSF52266">
    <property type="entry name" value="SGNH hydrolase"/>
    <property type="match status" value="1"/>
</dbReference>
<organism evidence="3 4">
    <name type="scientific">Cryoendolithus antarcticus</name>
    <dbReference type="NCBI Taxonomy" id="1507870"/>
    <lineage>
        <taxon>Eukaryota</taxon>
        <taxon>Fungi</taxon>
        <taxon>Dikarya</taxon>
        <taxon>Ascomycota</taxon>
        <taxon>Pezizomycotina</taxon>
        <taxon>Dothideomycetes</taxon>
        <taxon>Dothideomycetidae</taxon>
        <taxon>Cladosporiales</taxon>
        <taxon>Cladosporiaceae</taxon>
        <taxon>Cryoendolithus</taxon>
    </lineage>
</organism>
<evidence type="ECO:0000313" key="4">
    <source>
        <dbReference type="Proteomes" id="UP000192596"/>
    </source>
</evidence>
<feature type="chain" id="PRO_5012867728" description="SGNH hydrolase-type esterase domain-containing protein" evidence="1">
    <location>
        <begin position="17"/>
        <end position="250"/>
    </location>
</feature>
<accession>A0A1V8TTH6</accession>
<evidence type="ECO:0000259" key="2">
    <source>
        <dbReference type="Pfam" id="PF13472"/>
    </source>
</evidence>
<dbReference type="OrthoDB" id="3915838at2759"/>
<feature type="domain" description="SGNH hydrolase-type esterase" evidence="2">
    <location>
        <begin position="38"/>
        <end position="228"/>
    </location>
</feature>
<reference evidence="4" key="1">
    <citation type="submission" date="2017-03" db="EMBL/GenBank/DDBJ databases">
        <title>Genomes of endolithic fungi from Antarctica.</title>
        <authorList>
            <person name="Coleine C."/>
            <person name="Masonjones S."/>
            <person name="Stajich J.E."/>
        </authorList>
    </citation>
    <scope>NUCLEOTIDE SEQUENCE [LARGE SCALE GENOMIC DNA]</scope>
    <source>
        <strain evidence="4">CCFEE 5527</strain>
    </source>
</reference>
<evidence type="ECO:0000313" key="3">
    <source>
        <dbReference type="EMBL" id="OQO14472.1"/>
    </source>
</evidence>
<evidence type="ECO:0000256" key="1">
    <source>
        <dbReference type="SAM" id="SignalP"/>
    </source>
</evidence>
<keyword evidence="1" id="KW-0732">Signal</keyword>
<gene>
    <name evidence="3" type="ORF">B0A48_01350</name>
</gene>
<dbReference type="AlphaFoldDB" id="A0A1V8TTH6"/>
<dbReference type="STRING" id="1507870.A0A1V8TTH6"/>
<dbReference type="InterPro" id="IPR036514">
    <property type="entry name" value="SGNH_hydro_sf"/>
</dbReference>
<dbReference type="Pfam" id="PF13472">
    <property type="entry name" value="Lipase_GDSL_2"/>
    <property type="match status" value="1"/>
</dbReference>